<keyword evidence="5 7" id="KW-1133">Transmembrane helix</keyword>
<comment type="subcellular location">
    <subcellularLocation>
        <location evidence="1">Cell membrane</location>
        <topology evidence="1">Multi-pass membrane protein</topology>
    </subcellularLocation>
</comment>
<evidence type="ECO:0000256" key="2">
    <source>
        <dbReference type="ARBA" id="ARBA00006228"/>
    </source>
</evidence>
<evidence type="ECO:0000256" key="3">
    <source>
        <dbReference type="ARBA" id="ARBA00022475"/>
    </source>
</evidence>
<dbReference type="RefSeq" id="WP_109901680.1">
    <property type="nucleotide sequence ID" value="NZ_QGLE01000001.1"/>
</dbReference>
<evidence type="ECO:0000256" key="4">
    <source>
        <dbReference type="ARBA" id="ARBA00022692"/>
    </source>
</evidence>
<organism evidence="8 9">
    <name type="scientific">Zavarzinia aquatilis</name>
    <dbReference type="NCBI Taxonomy" id="2211142"/>
    <lineage>
        <taxon>Bacteria</taxon>
        <taxon>Pseudomonadati</taxon>
        <taxon>Pseudomonadota</taxon>
        <taxon>Alphaproteobacteria</taxon>
        <taxon>Rhodospirillales</taxon>
        <taxon>Zavarziniaceae</taxon>
        <taxon>Zavarzinia</taxon>
    </lineage>
</organism>
<dbReference type="Proteomes" id="UP000245461">
    <property type="component" value="Unassembled WGS sequence"/>
</dbReference>
<proteinExistence type="inferred from homology"/>
<dbReference type="PANTHER" id="PTHR34584:SF1">
    <property type="entry name" value="NA(+)_H(+) ANTIPORTER SUBUNIT E1"/>
    <property type="match status" value="1"/>
</dbReference>
<keyword evidence="4 7" id="KW-0812">Transmembrane</keyword>
<feature type="transmembrane region" description="Helical" evidence="7">
    <location>
        <begin position="43"/>
        <end position="60"/>
    </location>
</feature>
<dbReference type="OrthoDB" id="9807187at2"/>
<dbReference type="InterPro" id="IPR002758">
    <property type="entry name" value="Cation_antiport_E"/>
</dbReference>
<evidence type="ECO:0000313" key="9">
    <source>
        <dbReference type="Proteomes" id="UP000245461"/>
    </source>
</evidence>
<dbReference type="GO" id="GO:0008324">
    <property type="term" value="F:monoatomic cation transmembrane transporter activity"/>
    <property type="evidence" value="ECO:0007669"/>
    <property type="project" value="InterPro"/>
</dbReference>
<evidence type="ECO:0000313" key="8">
    <source>
        <dbReference type="EMBL" id="PWR25568.1"/>
    </source>
</evidence>
<keyword evidence="6 7" id="KW-0472">Membrane</keyword>
<comment type="similarity">
    <text evidence="2">Belongs to the CPA3 antiporters (TC 2.A.63) subunit E family.</text>
</comment>
<dbReference type="Pfam" id="PF01899">
    <property type="entry name" value="MNHE"/>
    <property type="match status" value="1"/>
</dbReference>
<evidence type="ECO:0000256" key="6">
    <source>
        <dbReference type="ARBA" id="ARBA00023136"/>
    </source>
</evidence>
<sequence length="205" mass="22457">MQICCGAPIAPRNTEANGIAFPGIFGTFMANEITATRLKGRPVTQRLLLGAAFYFLWMGLSGHFSPFLLVTSILSVVGVILLLTRLGLVSRDYQPFSLVVALVIYWRWLLVEIVKANIDVIRCVLGLGKPPSPAMGWVHASQKTDLCKTLYANSITLTPGTITVLAEGDQFLIHALHREGLASLQDGEMDRRCTVLDENFRGKVA</sequence>
<dbReference type="AlphaFoldDB" id="A0A317EEW0"/>
<comment type="caution">
    <text evidence="8">The sequence shown here is derived from an EMBL/GenBank/DDBJ whole genome shotgun (WGS) entry which is preliminary data.</text>
</comment>
<keyword evidence="9" id="KW-1185">Reference proteome</keyword>
<reference evidence="8 9" key="1">
    <citation type="submission" date="2018-05" db="EMBL/GenBank/DDBJ databases">
        <title>Zavarzinia sp. HR-AS.</title>
        <authorList>
            <person name="Lee Y."/>
            <person name="Jeon C.O."/>
        </authorList>
    </citation>
    <scope>NUCLEOTIDE SEQUENCE [LARGE SCALE GENOMIC DNA]</scope>
    <source>
        <strain evidence="8 9">HR-AS</strain>
    </source>
</reference>
<keyword evidence="3" id="KW-1003">Cell membrane</keyword>
<evidence type="ECO:0000256" key="5">
    <source>
        <dbReference type="ARBA" id="ARBA00022989"/>
    </source>
</evidence>
<accession>A0A317EEW0</accession>
<feature type="transmembrane region" description="Helical" evidence="7">
    <location>
        <begin position="66"/>
        <end position="84"/>
    </location>
</feature>
<gene>
    <name evidence="8" type="ORF">DKG74_00910</name>
</gene>
<dbReference type="PANTHER" id="PTHR34584">
    <property type="entry name" value="NA(+)/H(+) ANTIPORTER SUBUNIT E1"/>
    <property type="match status" value="1"/>
</dbReference>
<protein>
    <recommendedName>
        <fullName evidence="10">Cation transporter</fullName>
    </recommendedName>
</protein>
<evidence type="ECO:0008006" key="10">
    <source>
        <dbReference type="Google" id="ProtNLM"/>
    </source>
</evidence>
<dbReference type="GO" id="GO:0005886">
    <property type="term" value="C:plasma membrane"/>
    <property type="evidence" value="ECO:0007669"/>
    <property type="project" value="UniProtKB-SubCell"/>
</dbReference>
<evidence type="ECO:0000256" key="1">
    <source>
        <dbReference type="ARBA" id="ARBA00004651"/>
    </source>
</evidence>
<dbReference type="EMBL" id="QGLE01000001">
    <property type="protein sequence ID" value="PWR25568.1"/>
    <property type="molecule type" value="Genomic_DNA"/>
</dbReference>
<name>A0A317EEW0_9PROT</name>
<evidence type="ECO:0000256" key="7">
    <source>
        <dbReference type="SAM" id="Phobius"/>
    </source>
</evidence>